<accession>A0A385TYF3</accession>
<reference evidence="1 2" key="1">
    <citation type="submission" date="2018-09" db="EMBL/GenBank/DDBJ databases">
        <title>Genome Sequence of Paenibacillus lautus Strain E7593-69, Azo Dye-Degrading Bacteria, Isolated from Commercial Tattoo Inks.</title>
        <authorList>
            <person name="Nho S.W."/>
            <person name="Kim S.-J."/>
            <person name="Kweon O."/>
            <person name="Cerniglia C.E."/>
        </authorList>
    </citation>
    <scope>NUCLEOTIDE SEQUENCE [LARGE SCALE GENOMIC DNA]</scope>
    <source>
        <strain evidence="1 2">E7593-69</strain>
    </source>
</reference>
<name>A0A385TYF3_PAELA</name>
<proteinExistence type="predicted"/>
<sequence>MLIMIFLESERRESKLGKEYIINLLFWIENGKSYSITTDPGHPLTNEDLIPLALLAVKNHDSNANNAIT</sequence>
<dbReference type="EMBL" id="CP032412">
    <property type="protein sequence ID" value="AYB46295.1"/>
    <property type="molecule type" value="Genomic_DNA"/>
</dbReference>
<protein>
    <submittedName>
        <fullName evidence="1">Uncharacterized protein</fullName>
    </submittedName>
</protein>
<evidence type="ECO:0000313" key="2">
    <source>
        <dbReference type="Proteomes" id="UP000266552"/>
    </source>
</evidence>
<dbReference type="AlphaFoldDB" id="A0A385TYF3"/>
<dbReference type="Proteomes" id="UP000266552">
    <property type="component" value="Chromosome"/>
</dbReference>
<keyword evidence="2" id="KW-1185">Reference proteome</keyword>
<evidence type="ECO:0000313" key="1">
    <source>
        <dbReference type="EMBL" id="AYB46295.1"/>
    </source>
</evidence>
<dbReference type="KEGG" id="plw:D5F53_24685"/>
<organism evidence="1 2">
    <name type="scientific">Paenibacillus lautus</name>
    <name type="common">Bacillus lautus</name>
    <dbReference type="NCBI Taxonomy" id="1401"/>
    <lineage>
        <taxon>Bacteria</taxon>
        <taxon>Bacillati</taxon>
        <taxon>Bacillota</taxon>
        <taxon>Bacilli</taxon>
        <taxon>Bacillales</taxon>
        <taxon>Paenibacillaceae</taxon>
        <taxon>Paenibacillus</taxon>
    </lineage>
</organism>
<gene>
    <name evidence="1" type="ORF">D5F53_24685</name>
</gene>